<dbReference type="InterPro" id="IPR036691">
    <property type="entry name" value="Endo/exonu/phosph_ase_sf"/>
</dbReference>
<proteinExistence type="predicted"/>
<dbReference type="Gene3D" id="3.60.10.10">
    <property type="entry name" value="Endonuclease/exonuclease/phosphatase"/>
    <property type="match status" value="1"/>
</dbReference>
<dbReference type="PaxDb" id="67767-A0A0J7KKU5"/>
<dbReference type="EMBL" id="LBMM01005998">
    <property type="protein sequence ID" value="KMQ91028.1"/>
    <property type="molecule type" value="Genomic_DNA"/>
</dbReference>
<keyword evidence="1" id="KW-0695">RNA-directed DNA polymerase</keyword>
<comment type="caution">
    <text evidence="1">The sequence shown here is derived from an EMBL/GenBank/DDBJ whole genome shotgun (WGS) entry which is preliminary data.</text>
</comment>
<keyword evidence="2" id="KW-1185">Reference proteome</keyword>
<dbReference type="SUPFAM" id="SSF56219">
    <property type="entry name" value="DNase I-like"/>
    <property type="match status" value="1"/>
</dbReference>
<evidence type="ECO:0000313" key="1">
    <source>
        <dbReference type="EMBL" id="KMQ91028.1"/>
    </source>
</evidence>
<organism evidence="1 2">
    <name type="scientific">Lasius niger</name>
    <name type="common">Black garden ant</name>
    <dbReference type="NCBI Taxonomy" id="67767"/>
    <lineage>
        <taxon>Eukaryota</taxon>
        <taxon>Metazoa</taxon>
        <taxon>Ecdysozoa</taxon>
        <taxon>Arthropoda</taxon>
        <taxon>Hexapoda</taxon>
        <taxon>Insecta</taxon>
        <taxon>Pterygota</taxon>
        <taxon>Neoptera</taxon>
        <taxon>Endopterygota</taxon>
        <taxon>Hymenoptera</taxon>
        <taxon>Apocrita</taxon>
        <taxon>Aculeata</taxon>
        <taxon>Formicoidea</taxon>
        <taxon>Formicidae</taxon>
        <taxon>Formicinae</taxon>
        <taxon>Lasius</taxon>
        <taxon>Lasius</taxon>
    </lineage>
</organism>
<dbReference type="OrthoDB" id="8069600at2759"/>
<dbReference type="Proteomes" id="UP000036403">
    <property type="component" value="Unassembled WGS sequence"/>
</dbReference>
<accession>A0A0J7KKU5</accession>
<sequence>MNNTPPRNNITLFQWNCHGIKNKRESLPLIDNGIGHDILAFSETWLSPEIDFHLKNFHIIRCDNPSNHSGGILLAVRDWIPYTKVNHIFHSVGTLEAVGISITSLSSNIF</sequence>
<keyword evidence="1" id="KW-0808">Transferase</keyword>
<gene>
    <name evidence="1" type="ORF">RF55_9155</name>
</gene>
<keyword evidence="1" id="KW-0548">Nucleotidyltransferase</keyword>
<dbReference type="GO" id="GO:0003964">
    <property type="term" value="F:RNA-directed DNA polymerase activity"/>
    <property type="evidence" value="ECO:0007669"/>
    <property type="project" value="UniProtKB-KW"/>
</dbReference>
<protein>
    <submittedName>
        <fullName evidence="1">Rna-directed dna polymerase from mobile element jockey</fullName>
    </submittedName>
</protein>
<evidence type="ECO:0000313" key="2">
    <source>
        <dbReference type="Proteomes" id="UP000036403"/>
    </source>
</evidence>
<dbReference type="AlphaFoldDB" id="A0A0J7KKU5"/>
<name>A0A0J7KKU5_LASNI</name>
<reference evidence="1 2" key="1">
    <citation type="submission" date="2015-04" db="EMBL/GenBank/DDBJ databases">
        <title>Lasius niger genome sequencing.</title>
        <authorList>
            <person name="Konorov E.A."/>
            <person name="Nikitin M.A."/>
            <person name="Kirill M.V."/>
            <person name="Chang P."/>
        </authorList>
    </citation>
    <scope>NUCLEOTIDE SEQUENCE [LARGE SCALE GENOMIC DNA]</scope>
    <source>
        <tissue evidence="1">Whole</tissue>
    </source>
</reference>